<evidence type="ECO:0000256" key="9">
    <source>
        <dbReference type="ARBA" id="ARBA00037139"/>
    </source>
</evidence>
<dbReference type="Pfam" id="PF07496">
    <property type="entry name" value="zf-CW"/>
    <property type="match status" value="1"/>
</dbReference>
<feature type="region of interest" description="Disordered" evidence="10">
    <location>
        <begin position="1"/>
        <end position="54"/>
    </location>
</feature>
<evidence type="ECO:0000256" key="4">
    <source>
        <dbReference type="ARBA" id="ARBA00022833"/>
    </source>
</evidence>
<feature type="domain" description="CW-type" evidence="12">
    <location>
        <begin position="104"/>
        <end position="163"/>
    </location>
</feature>
<dbReference type="GO" id="GO:0008270">
    <property type="term" value="F:zinc ion binding"/>
    <property type="evidence" value="ECO:0007669"/>
    <property type="project" value="UniProtKB-KW"/>
</dbReference>
<feature type="region of interest" description="Disordered" evidence="10">
    <location>
        <begin position="362"/>
        <end position="395"/>
    </location>
</feature>
<dbReference type="Proteomes" id="UP000886885">
    <property type="component" value="Chromosome 18A"/>
</dbReference>
<accession>A0A8X7XZB4</accession>
<sequence>MQSHPGETFHVLKKEGDDCTGSRYTGHLNSSLQEPIEVSSSSNEGNSDDTWDIDDQSIEDSSKQLVLYDPLANEAGEIEPVPQPILSHHPFRKYSDLNVPSRVLPSVGAFTVQCAKCFKWRLIPTKQKYEELREHILEEPFFCETAREWRPDISCDDPTDIDQDGSRLWAIDKPNIAQPPPGWQRLLRIRGEGSTKFADVYYQAPSGKRLRSMVEIQKYLIEHPEYMKDGLTLAQFSFQIPKPLQENYVRKKRPRLSASCDDARPLEPVMQTSINFNFRLSHKSGGMKFCIQTRLTFVFSLLTLGIAKVAQFEVSNPLANPLTWVGPGDCTELQLGRPAILPPPLIQSSAYLPFDWPVKKKARTPSKQSHRTNPMCNLDEPKVEEPDQSRNSDCDLASDLSHDPCVVAMVILELRLELRVEDRKGKKA</sequence>
<evidence type="ECO:0000256" key="3">
    <source>
        <dbReference type="ARBA" id="ARBA00022771"/>
    </source>
</evidence>
<reference evidence="13" key="1">
    <citation type="journal article" date="2020" name="bioRxiv">
        <title>Hybrid origin of Populus tomentosa Carr. identified through genome sequencing and phylogenomic analysis.</title>
        <authorList>
            <person name="An X."/>
            <person name="Gao K."/>
            <person name="Chen Z."/>
            <person name="Li J."/>
            <person name="Yang X."/>
            <person name="Yang X."/>
            <person name="Zhou J."/>
            <person name="Guo T."/>
            <person name="Zhao T."/>
            <person name="Huang S."/>
            <person name="Miao D."/>
            <person name="Khan W.U."/>
            <person name="Rao P."/>
            <person name="Ye M."/>
            <person name="Lei B."/>
            <person name="Liao W."/>
            <person name="Wang J."/>
            <person name="Ji L."/>
            <person name="Li Y."/>
            <person name="Guo B."/>
            <person name="Mustafa N.S."/>
            <person name="Li S."/>
            <person name="Yun Q."/>
            <person name="Keller S.R."/>
            <person name="Mao J."/>
            <person name="Zhang R."/>
            <person name="Strauss S.H."/>
        </authorList>
    </citation>
    <scope>NUCLEOTIDE SEQUENCE</scope>
    <source>
        <strain evidence="13">GM15</strain>
        <tissue evidence="13">Leaf</tissue>
    </source>
</reference>
<evidence type="ECO:0000259" key="12">
    <source>
        <dbReference type="PROSITE" id="PS51050"/>
    </source>
</evidence>
<dbReference type="PROSITE" id="PS50982">
    <property type="entry name" value="MBD"/>
    <property type="match status" value="1"/>
</dbReference>
<feature type="domain" description="MBD" evidence="11">
    <location>
        <begin position="169"/>
        <end position="243"/>
    </location>
</feature>
<evidence type="ECO:0000256" key="2">
    <source>
        <dbReference type="ARBA" id="ARBA00022723"/>
    </source>
</evidence>
<dbReference type="OrthoDB" id="10072024at2759"/>
<dbReference type="GO" id="GO:0003677">
    <property type="term" value="F:DNA binding"/>
    <property type="evidence" value="ECO:0007669"/>
    <property type="project" value="UniProtKB-KW"/>
</dbReference>
<comment type="function">
    <text evidence="9">Probable transcriptional regulator.</text>
</comment>
<evidence type="ECO:0000313" key="13">
    <source>
        <dbReference type="EMBL" id="KAG6741104.1"/>
    </source>
</evidence>
<keyword evidence="8" id="KW-0539">Nucleus</keyword>
<evidence type="ECO:0000256" key="7">
    <source>
        <dbReference type="ARBA" id="ARBA00023163"/>
    </source>
</evidence>
<dbReference type="Pfam" id="PF01429">
    <property type="entry name" value="MBD"/>
    <property type="match status" value="1"/>
</dbReference>
<organism evidence="13 14">
    <name type="scientific">Populus tomentosa</name>
    <name type="common">Chinese white poplar</name>
    <dbReference type="NCBI Taxonomy" id="118781"/>
    <lineage>
        <taxon>Eukaryota</taxon>
        <taxon>Viridiplantae</taxon>
        <taxon>Streptophyta</taxon>
        <taxon>Embryophyta</taxon>
        <taxon>Tracheophyta</taxon>
        <taxon>Spermatophyta</taxon>
        <taxon>Magnoliopsida</taxon>
        <taxon>eudicotyledons</taxon>
        <taxon>Gunneridae</taxon>
        <taxon>Pentapetalae</taxon>
        <taxon>rosids</taxon>
        <taxon>fabids</taxon>
        <taxon>Malpighiales</taxon>
        <taxon>Salicaceae</taxon>
        <taxon>Saliceae</taxon>
        <taxon>Populus</taxon>
    </lineage>
</organism>
<evidence type="ECO:0000256" key="5">
    <source>
        <dbReference type="ARBA" id="ARBA00023015"/>
    </source>
</evidence>
<comment type="caution">
    <text evidence="13">The sequence shown here is derived from an EMBL/GenBank/DDBJ whole genome shotgun (WGS) entry which is preliminary data.</text>
</comment>
<keyword evidence="6" id="KW-0238">DNA-binding</keyword>
<proteinExistence type="predicted"/>
<evidence type="ECO:0000256" key="10">
    <source>
        <dbReference type="SAM" id="MobiDB-lite"/>
    </source>
</evidence>
<dbReference type="PROSITE" id="PS51050">
    <property type="entry name" value="ZF_CW"/>
    <property type="match status" value="1"/>
</dbReference>
<dbReference type="FunFam" id="3.30.40.100:FF:000008">
    <property type="entry name" value="Methyl-CpG-binding domain-containing protein 2"/>
    <property type="match status" value="1"/>
</dbReference>
<dbReference type="InterPro" id="IPR011124">
    <property type="entry name" value="Znf_CW"/>
</dbReference>
<keyword evidence="7" id="KW-0804">Transcription</keyword>
<dbReference type="CDD" id="cd01396">
    <property type="entry name" value="MeCP2_MBD"/>
    <property type="match status" value="1"/>
</dbReference>
<keyword evidence="5" id="KW-0805">Transcription regulation</keyword>
<dbReference type="InterPro" id="IPR001739">
    <property type="entry name" value="Methyl_CpG_DNA-bd"/>
</dbReference>
<dbReference type="PANTHER" id="PTHR12396:SF0">
    <property type="entry name" value="METHYL-CPG BINDING DOMAIN PROTEIN-LIKE, ISOFORM C"/>
    <property type="match status" value="1"/>
</dbReference>
<dbReference type="PANTHER" id="PTHR12396">
    <property type="entry name" value="METHYL-CPG BINDING PROTEIN, MBD"/>
    <property type="match status" value="1"/>
</dbReference>
<dbReference type="FunFam" id="3.30.890.10:FF:000012">
    <property type="entry name" value="Methyl-CpG-binding domain-containing protein 1"/>
    <property type="match status" value="1"/>
</dbReference>
<keyword evidence="2" id="KW-0479">Metal-binding</keyword>
<protein>
    <recommendedName>
        <fullName evidence="15">Methyl-CPG-binding domain protein 02</fullName>
    </recommendedName>
</protein>
<dbReference type="SMART" id="SM00391">
    <property type="entry name" value="MBD"/>
    <property type="match status" value="1"/>
</dbReference>
<keyword evidence="3" id="KW-0863">Zinc-finger</keyword>
<feature type="compositionally biased region" description="Basic and acidic residues" evidence="10">
    <location>
        <begin position="379"/>
        <end position="393"/>
    </location>
</feature>
<evidence type="ECO:0000313" key="14">
    <source>
        <dbReference type="Proteomes" id="UP000886885"/>
    </source>
</evidence>
<keyword evidence="14" id="KW-1185">Reference proteome</keyword>
<evidence type="ECO:0000256" key="1">
    <source>
        <dbReference type="ARBA" id="ARBA00004123"/>
    </source>
</evidence>
<dbReference type="EMBL" id="JAAWWB010000035">
    <property type="protein sequence ID" value="KAG6741104.1"/>
    <property type="molecule type" value="Genomic_DNA"/>
</dbReference>
<evidence type="ECO:0008006" key="15">
    <source>
        <dbReference type="Google" id="ProtNLM"/>
    </source>
</evidence>
<comment type="subcellular location">
    <subcellularLocation>
        <location evidence="1">Nucleus</location>
    </subcellularLocation>
</comment>
<gene>
    <name evidence="13" type="ORF">POTOM_056592</name>
</gene>
<evidence type="ECO:0000256" key="8">
    <source>
        <dbReference type="ARBA" id="ARBA00023242"/>
    </source>
</evidence>
<dbReference type="AlphaFoldDB" id="A0A8X7XZB4"/>
<name>A0A8X7XZB4_POPTO</name>
<evidence type="ECO:0000256" key="6">
    <source>
        <dbReference type="ARBA" id="ARBA00023125"/>
    </source>
</evidence>
<feature type="compositionally biased region" description="Polar residues" evidence="10">
    <location>
        <begin position="27"/>
        <end position="45"/>
    </location>
</feature>
<keyword evidence="4" id="KW-0862">Zinc</keyword>
<dbReference type="GO" id="GO:0000118">
    <property type="term" value="C:histone deacetylase complex"/>
    <property type="evidence" value="ECO:0007669"/>
    <property type="project" value="UniProtKB-ARBA"/>
</dbReference>
<evidence type="ECO:0000259" key="11">
    <source>
        <dbReference type="PROSITE" id="PS50982"/>
    </source>
</evidence>